<feature type="transmembrane region" description="Helical" evidence="8">
    <location>
        <begin position="425"/>
        <end position="448"/>
    </location>
</feature>
<dbReference type="InterPro" id="IPR003864">
    <property type="entry name" value="CSC1/OSCA1-like_7TM"/>
</dbReference>
<feature type="transmembrane region" description="Helical" evidence="8">
    <location>
        <begin position="619"/>
        <end position="636"/>
    </location>
</feature>
<feature type="compositionally biased region" description="Low complexity" evidence="7">
    <location>
        <begin position="813"/>
        <end position="843"/>
    </location>
</feature>
<comment type="subcellular location">
    <subcellularLocation>
        <location evidence="1">Membrane</location>
        <topology evidence="1">Multi-pass membrane protein</topology>
    </subcellularLocation>
</comment>
<feature type="transmembrane region" description="Helical" evidence="8">
    <location>
        <begin position="145"/>
        <end position="171"/>
    </location>
</feature>
<proteinExistence type="inferred from homology"/>
<evidence type="ECO:0000313" key="14">
    <source>
        <dbReference type="Proteomes" id="UP000799118"/>
    </source>
</evidence>
<evidence type="ECO:0000259" key="11">
    <source>
        <dbReference type="Pfam" id="PF13967"/>
    </source>
</evidence>
<reference evidence="13" key="1">
    <citation type="journal article" date="2019" name="Environ. Microbiol.">
        <title>Fungal ecological strategies reflected in gene transcription - a case study of two litter decomposers.</title>
        <authorList>
            <person name="Barbi F."/>
            <person name="Kohler A."/>
            <person name="Barry K."/>
            <person name="Baskaran P."/>
            <person name="Daum C."/>
            <person name="Fauchery L."/>
            <person name="Ihrmark K."/>
            <person name="Kuo A."/>
            <person name="LaButti K."/>
            <person name="Lipzen A."/>
            <person name="Morin E."/>
            <person name="Grigoriev I.V."/>
            <person name="Henrissat B."/>
            <person name="Lindahl B."/>
            <person name="Martin F."/>
        </authorList>
    </citation>
    <scope>NUCLEOTIDE SEQUENCE</scope>
    <source>
        <strain evidence="13">JB14</strain>
    </source>
</reference>
<evidence type="ECO:0000256" key="8">
    <source>
        <dbReference type="SAM" id="Phobius"/>
    </source>
</evidence>
<feature type="compositionally biased region" description="Basic and acidic residues" evidence="7">
    <location>
        <begin position="874"/>
        <end position="885"/>
    </location>
</feature>
<dbReference type="OrthoDB" id="1076608at2759"/>
<dbReference type="InterPro" id="IPR032880">
    <property type="entry name" value="CSC1/OSCA1-like_N"/>
</dbReference>
<accession>A0A6A4HQ17</accession>
<feature type="domain" description="CSC1/OSCA1-like 7TM region" evidence="9">
    <location>
        <begin position="426"/>
        <end position="686"/>
    </location>
</feature>
<keyword evidence="5 8" id="KW-1133">Transmembrane helix</keyword>
<protein>
    <submittedName>
        <fullName evidence="13">DUF221-domain-containing protein</fullName>
    </submittedName>
</protein>
<dbReference type="Pfam" id="PF02714">
    <property type="entry name" value="RSN1_7TM"/>
    <property type="match status" value="1"/>
</dbReference>
<dbReference type="InterPro" id="IPR022257">
    <property type="entry name" value="PHM7_ext"/>
</dbReference>
<dbReference type="InterPro" id="IPR045122">
    <property type="entry name" value="Csc1-like"/>
</dbReference>
<feature type="domain" description="10TM putative phosphate transporter extracellular tail" evidence="10">
    <location>
        <begin position="867"/>
        <end position="941"/>
    </location>
</feature>
<evidence type="ECO:0000313" key="13">
    <source>
        <dbReference type="EMBL" id="KAE9399448.1"/>
    </source>
</evidence>
<dbReference type="Pfam" id="PF13967">
    <property type="entry name" value="RSN1_TM"/>
    <property type="match status" value="1"/>
</dbReference>
<feature type="transmembrane region" description="Helical" evidence="8">
    <location>
        <begin position="16"/>
        <end position="37"/>
    </location>
</feature>
<feature type="transmembrane region" description="Helical" evidence="8">
    <location>
        <begin position="642"/>
        <end position="663"/>
    </location>
</feature>
<name>A0A6A4HQ17_9AGAR</name>
<evidence type="ECO:0000256" key="1">
    <source>
        <dbReference type="ARBA" id="ARBA00004141"/>
    </source>
</evidence>
<dbReference type="InterPro" id="IPR002347">
    <property type="entry name" value="SDR_fam"/>
</dbReference>
<feature type="compositionally biased region" description="Polar residues" evidence="7">
    <location>
        <begin position="857"/>
        <end position="873"/>
    </location>
</feature>
<evidence type="ECO:0000256" key="3">
    <source>
        <dbReference type="ARBA" id="ARBA00022448"/>
    </source>
</evidence>
<evidence type="ECO:0000256" key="6">
    <source>
        <dbReference type="ARBA" id="ARBA00023136"/>
    </source>
</evidence>
<dbReference type="Pfam" id="PF14703">
    <property type="entry name" value="PHM7_cyt"/>
    <property type="match status" value="1"/>
</dbReference>
<gene>
    <name evidence="13" type="ORF">BT96DRAFT_993912</name>
</gene>
<sequence>MSQVDPSSVTTSTKSFFSAVIGSTALLLIEVSLFLLLKQRLERIYSPRTYLPPPEKRSPKLPPGPWKWLPDILNSRAEDIIDKNGLDAYMFLRFLKMLVCIFLVFTVLTFAVIVPVDFIGQNGAKSSLERITWTNVTDAKEQKRFTAHIIVVYILTSRYLFPIKFFVIYLVRREMSHFVLMRQRFLLNPAHSRLAQARTVLITSVPDTLSTESSLRQFASFVPGGVERVWFYRDTKKLNKLFNERSKKCNMLETAVSEILRDAMKAWRKREDKRKKKKAKNIPKPRSDDVEGGQGREEPLDDDEELLEQEVSQKLLDELVPPAKRPKHRVDFIGEKVDTIDWCRDEIAKLNSNINSMRASPTEEGKFLGSVFILCNLQIGAHILAQCVSYHQVLQMNDKFIETHPADIVWHNLDDDALETRSKVALSWVATIGLIILWSFPVALIGGLSNVNSVCKKVAWLQWICRAPPTVQSIVQGLLPPVLLAALFATMPVILRGLAWYEGLPRYSLISVSLYRRFFLFLLIHGFLIVTLSAGMTKVIGEIIDNPTHTVQDLAQHLPSASVFFLTYLVTQGLAGAGIALSQLFPLLSYYFGKWFKGRTPREAFNVTFLMPSADFGKLLPRLSLLATIGLAYSVLNPLINLLAFICFGCYYIAWKFLFIQVFDQPAARESGGGYFPMAASNLCLSDFTLNKSALASLFFLKVSVAEARFVALAQGIMMLILVALTVWAHVLLNRSFAPLTKYLPMSLATKALADRFSTEGSGEVDLFSKDFVRDIQKRMGKIPDRSTFQTFTARVKSSFNGASSSRGDLEEGNGSNNGVGSSDPAALSSDDASAQLPDDSAQTSEQAPNVAANASGDPTQIPQELEGQNNENHAPEDSLDKHAFDHPSTYVEQPCIWIPKDTLGLCRVLVEYLEEAGVSASDEGASMDVKGVVEVTSAPPGLSSSPSDMGKFPSYISHNFPPTPTYSIDQIPDLTGQVIIATGSNTGIGKLVVEQLLKNNAKVYMAVRSQEKALAAIKELKEKTGKEAIFLKLDLSDLTTIRSTVEDFLSKETQLHVLMNNAGVSGPPNNAVTAQGYELRFGTNTLGHFYFTTLLFPILASTAKTTPGHKVRVVHTSSWAHHHYPKMNYSSFKDGPARNKMDWLALYGQSKTGNILFSNELAKRYGDQGIVSISIHPGSVRTELNRSLPLVMRSIMEYALFYPTALGALTPLYAATAPECADYNGLVCSSLLVDFHSPTSCTQYITAWARLDRSEPNPQVSDPAEARQLWEYMEEQVKDY</sequence>
<keyword evidence="3" id="KW-0813">Transport</keyword>
<feature type="region of interest" description="Disordered" evidence="7">
    <location>
        <begin position="800"/>
        <end position="885"/>
    </location>
</feature>
<dbReference type="PANTHER" id="PTHR13018:SF143">
    <property type="entry name" value="CSC1_OSCA1-LIKE 7TM REGION DOMAIN-CONTAINING PROTEIN"/>
    <property type="match status" value="1"/>
</dbReference>
<dbReference type="Proteomes" id="UP000799118">
    <property type="component" value="Unassembled WGS sequence"/>
</dbReference>
<evidence type="ECO:0000256" key="7">
    <source>
        <dbReference type="SAM" id="MobiDB-lite"/>
    </source>
</evidence>
<dbReference type="GO" id="GO:0005886">
    <property type="term" value="C:plasma membrane"/>
    <property type="evidence" value="ECO:0007669"/>
    <property type="project" value="TreeGrafter"/>
</dbReference>
<feature type="transmembrane region" description="Helical" evidence="8">
    <location>
        <begin position="518"/>
        <end position="541"/>
    </location>
</feature>
<feature type="domain" description="CSC1/OSCA1-like cytosolic" evidence="12">
    <location>
        <begin position="197"/>
        <end position="412"/>
    </location>
</feature>
<dbReference type="Gene3D" id="3.40.50.720">
    <property type="entry name" value="NAD(P)-binding Rossmann-like Domain"/>
    <property type="match status" value="1"/>
</dbReference>
<feature type="compositionally biased region" description="Basic and acidic residues" evidence="7">
    <location>
        <begin position="285"/>
        <end position="298"/>
    </location>
</feature>
<dbReference type="InterPro" id="IPR027815">
    <property type="entry name" value="CSC1/OSCA1-like_cyt"/>
</dbReference>
<evidence type="ECO:0000256" key="4">
    <source>
        <dbReference type="ARBA" id="ARBA00022692"/>
    </source>
</evidence>
<feature type="compositionally biased region" description="Basic residues" evidence="7">
    <location>
        <begin position="270"/>
        <end position="283"/>
    </location>
</feature>
<evidence type="ECO:0000256" key="2">
    <source>
        <dbReference type="ARBA" id="ARBA00007779"/>
    </source>
</evidence>
<feature type="transmembrane region" description="Helical" evidence="8">
    <location>
        <begin position="710"/>
        <end position="733"/>
    </location>
</feature>
<feature type="domain" description="CSC1/OSCA1-like N-terminal transmembrane" evidence="11">
    <location>
        <begin position="16"/>
        <end position="160"/>
    </location>
</feature>
<feature type="region of interest" description="Disordered" evidence="7">
    <location>
        <begin position="270"/>
        <end position="304"/>
    </location>
</feature>
<keyword evidence="14" id="KW-1185">Reference proteome</keyword>
<evidence type="ECO:0000259" key="12">
    <source>
        <dbReference type="Pfam" id="PF14703"/>
    </source>
</evidence>
<evidence type="ECO:0000256" key="5">
    <source>
        <dbReference type="ARBA" id="ARBA00022989"/>
    </source>
</evidence>
<evidence type="ECO:0000259" key="9">
    <source>
        <dbReference type="Pfam" id="PF02714"/>
    </source>
</evidence>
<dbReference type="Pfam" id="PF12621">
    <property type="entry name" value="PHM7_ext"/>
    <property type="match status" value="1"/>
</dbReference>
<dbReference type="InterPro" id="IPR036291">
    <property type="entry name" value="NAD(P)-bd_dom_sf"/>
</dbReference>
<organism evidence="13 14">
    <name type="scientific">Gymnopus androsaceus JB14</name>
    <dbReference type="NCBI Taxonomy" id="1447944"/>
    <lineage>
        <taxon>Eukaryota</taxon>
        <taxon>Fungi</taxon>
        <taxon>Dikarya</taxon>
        <taxon>Basidiomycota</taxon>
        <taxon>Agaricomycotina</taxon>
        <taxon>Agaricomycetes</taxon>
        <taxon>Agaricomycetidae</taxon>
        <taxon>Agaricales</taxon>
        <taxon>Marasmiineae</taxon>
        <taxon>Omphalotaceae</taxon>
        <taxon>Gymnopus</taxon>
    </lineage>
</organism>
<dbReference type="PRINTS" id="PR00081">
    <property type="entry name" value="GDHRDH"/>
</dbReference>
<keyword evidence="6 8" id="KW-0472">Membrane</keyword>
<keyword evidence="4 8" id="KW-0812">Transmembrane</keyword>
<dbReference type="EMBL" id="ML769469">
    <property type="protein sequence ID" value="KAE9399448.1"/>
    <property type="molecule type" value="Genomic_DNA"/>
</dbReference>
<dbReference type="PANTHER" id="PTHR13018">
    <property type="entry name" value="PROBABLE MEMBRANE PROTEIN DUF221-RELATED"/>
    <property type="match status" value="1"/>
</dbReference>
<comment type="similarity">
    <text evidence="2">Belongs to the CSC1 (TC 1.A.17) family.</text>
</comment>
<feature type="transmembrane region" description="Helical" evidence="8">
    <location>
        <begin position="478"/>
        <end position="498"/>
    </location>
</feature>
<dbReference type="Pfam" id="PF00106">
    <property type="entry name" value="adh_short"/>
    <property type="match status" value="1"/>
</dbReference>
<dbReference type="GO" id="GO:0005227">
    <property type="term" value="F:calcium-activated cation channel activity"/>
    <property type="evidence" value="ECO:0007669"/>
    <property type="project" value="InterPro"/>
</dbReference>
<dbReference type="SUPFAM" id="SSF51735">
    <property type="entry name" value="NAD(P)-binding Rossmann-fold domains"/>
    <property type="match status" value="1"/>
</dbReference>
<evidence type="ECO:0000259" key="10">
    <source>
        <dbReference type="Pfam" id="PF12621"/>
    </source>
</evidence>
<feature type="transmembrane region" description="Helical" evidence="8">
    <location>
        <begin position="94"/>
        <end position="116"/>
    </location>
</feature>
<feature type="transmembrane region" description="Helical" evidence="8">
    <location>
        <begin position="561"/>
        <end position="592"/>
    </location>
</feature>